<comment type="similarity">
    <text evidence="1 6">Belongs to the sigma-70 factor family. ECF subfamily.</text>
</comment>
<protein>
    <recommendedName>
        <fullName evidence="6">RNA polymerase sigma factor</fullName>
    </recommendedName>
</protein>
<evidence type="ECO:0000259" key="7">
    <source>
        <dbReference type="Pfam" id="PF04542"/>
    </source>
</evidence>
<dbReference type="GO" id="GO:0003677">
    <property type="term" value="F:DNA binding"/>
    <property type="evidence" value="ECO:0007669"/>
    <property type="project" value="UniProtKB-KW"/>
</dbReference>
<name>A0A2W1LYT9_9BACL</name>
<accession>A0A2W1LYT9</accession>
<dbReference type="InterPro" id="IPR013325">
    <property type="entry name" value="RNA_pol_sigma_r2"/>
</dbReference>
<evidence type="ECO:0000313" key="10">
    <source>
        <dbReference type="Proteomes" id="UP000249522"/>
    </source>
</evidence>
<gene>
    <name evidence="9" type="ORF">DNH61_06490</name>
</gene>
<dbReference type="Pfam" id="PF04542">
    <property type="entry name" value="Sigma70_r2"/>
    <property type="match status" value="1"/>
</dbReference>
<dbReference type="NCBIfam" id="TIGR02937">
    <property type="entry name" value="sigma70-ECF"/>
    <property type="match status" value="1"/>
</dbReference>
<feature type="domain" description="RNA polymerase sigma-70 region 2" evidence="7">
    <location>
        <begin position="28"/>
        <end position="94"/>
    </location>
</feature>
<dbReference type="PANTHER" id="PTHR43133:SF51">
    <property type="entry name" value="RNA POLYMERASE SIGMA FACTOR"/>
    <property type="match status" value="1"/>
</dbReference>
<dbReference type="InterPro" id="IPR039425">
    <property type="entry name" value="RNA_pol_sigma-70-like"/>
</dbReference>
<dbReference type="InterPro" id="IPR013249">
    <property type="entry name" value="RNA_pol_sigma70_r4_t2"/>
</dbReference>
<dbReference type="InterPro" id="IPR014284">
    <property type="entry name" value="RNA_pol_sigma-70_dom"/>
</dbReference>
<dbReference type="Gene3D" id="1.10.1740.10">
    <property type="match status" value="1"/>
</dbReference>
<dbReference type="AlphaFoldDB" id="A0A2W1LYT9"/>
<comment type="caution">
    <text evidence="9">The sequence shown here is derived from an EMBL/GenBank/DDBJ whole genome shotgun (WGS) entry which is preliminary data.</text>
</comment>
<organism evidence="9 10">
    <name type="scientific">Paenibacillus sambharensis</name>
    <dbReference type="NCBI Taxonomy" id="1803190"/>
    <lineage>
        <taxon>Bacteria</taxon>
        <taxon>Bacillati</taxon>
        <taxon>Bacillota</taxon>
        <taxon>Bacilli</taxon>
        <taxon>Bacillales</taxon>
        <taxon>Paenibacillaceae</taxon>
        <taxon>Paenibacillus</taxon>
    </lineage>
</organism>
<proteinExistence type="inferred from homology"/>
<evidence type="ECO:0000256" key="5">
    <source>
        <dbReference type="ARBA" id="ARBA00023163"/>
    </source>
</evidence>
<dbReference type="InterPro" id="IPR036388">
    <property type="entry name" value="WH-like_DNA-bd_sf"/>
</dbReference>
<feature type="domain" description="RNA polymerase sigma factor 70 region 4 type 2" evidence="8">
    <location>
        <begin position="126"/>
        <end position="177"/>
    </location>
</feature>
<evidence type="ECO:0000256" key="2">
    <source>
        <dbReference type="ARBA" id="ARBA00023015"/>
    </source>
</evidence>
<dbReference type="InterPro" id="IPR013324">
    <property type="entry name" value="RNA_pol_sigma_r3/r4-like"/>
</dbReference>
<dbReference type="SUPFAM" id="SSF88659">
    <property type="entry name" value="Sigma3 and sigma4 domains of RNA polymerase sigma factors"/>
    <property type="match status" value="1"/>
</dbReference>
<dbReference type="Gene3D" id="1.10.10.10">
    <property type="entry name" value="Winged helix-like DNA-binding domain superfamily/Winged helix DNA-binding domain"/>
    <property type="match status" value="1"/>
</dbReference>
<evidence type="ECO:0000313" key="9">
    <source>
        <dbReference type="EMBL" id="PZD96841.1"/>
    </source>
</evidence>
<dbReference type="Proteomes" id="UP000249522">
    <property type="component" value="Unassembled WGS sequence"/>
</dbReference>
<evidence type="ECO:0000259" key="8">
    <source>
        <dbReference type="Pfam" id="PF08281"/>
    </source>
</evidence>
<keyword evidence="2 6" id="KW-0805">Transcription regulation</keyword>
<keyword evidence="5 6" id="KW-0804">Transcription</keyword>
<keyword evidence="3 6" id="KW-0731">Sigma factor</keyword>
<dbReference type="GO" id="GO:0006950">
    <property type="term" value="P:response to stress"/>
    <property type="evidence" value="ECO:0007669"/>
    <property type="project" value="UniProtKB-ARBA"/>
</dbReference>
<keyword evidence="4 6" id="KW-0238">DNA-binding</keyword>
<sequence length="529" mass="59900">MTFMEELSLDKELVARAQSGEREAFNQLVSMHRMKALSWANRITKDAYLAEDIVQDAFVRSYLYLETLERTDRFIPWLKNIVVNKAIDHLRKNRPESSRGELTEQLSAGETFNPEVRYIDKETLESVRTISSSLSERSQMIFNAHFFRNLSPQEIAERYQTTVPNIYNVLSRAKSKLREHIYSQETERYVALRREYGRPGSSLLAFPQTDMKYVSLGSVMYEVLQYTSYRSLSLSEVMGISGQAFRIQVTEDVGFSSSMIYNWKAVVERTASLLGCSSLGVGEPDCSLTPELLLRSLHTVHQAVDHGVPAMVWNLVQGEFGLIYGYDDNRRRFYCRDASGHPREIAYESLGRSASETDLFVACIGIGGNRNNGLSESSYAYGLDAIVAHALGEEPAVPGYVQGLKAYDTWIEAVRSGGVIPVSHAYQVARLAEAREHAVSYLKLLAAKEPFRTELNLGRMLRQAIGRFEEVGKLYVDLYPSFPYGMRGYKLELGTQTIQLLEQVKAAETDGIRMLERIVNKISTDDDRK</sequence>
<dbReference type="Pfam" id="PF08281">
    <property type="entry name" value="Sigma70_r4_2"/>
    <property type="match status" value="1"/>
</dbReference>
<evidence type="ECO:0000256" key="3">
    <source>
        <dbReference type="ARBA" id="ARBA00023082"/>
    </source>
</evidence>
<dbReference type="GO" id="GO:0016987">
    <property type="term" value="F:sigma factor activity"/>
    <property type="evidence" value="ECO:0007669"/>
    <property type="project" value="UniProtKB-KW"/>
</dbReference>
<dbReference type="PROSITE" id="PS01063">
    <property type="entry name" value="SIGMA70_ECF"/>
    <property type="match status" value="1"/>
</dbReference>
<dbReference type="EMBL" id="QKRB01000036">
    <property type="protein sequence ID" value="PZD96841.1"/>
    <property type="molecule type" value="Genomic_DNA"/>
</dbReference>
<reference evidence="9 10" key="1">
    <citation type="submission" date="2018-06" db="EMBL/GenBank/DDBJ databases">
        <title>Paenibacillus imtechensis sp. nov.</title>
        <authorList>
            <person name="Pinnaka A.K."/>
            <person name="Singh H."/>
            <person name="Kaur M."/>
        </authorList>
    </citation>
    <scope>NUCLEOTIDE SEQUENCE [LARGE SCALE GENOMIC DNA]</scope>
    <source>
        <strain evidence="9 10">SMB1</strain>
    </source>
</reference>
<evidence type="ECO:0000256" key="4">
    <source>
        <dbReference type="ARBA" id="ARBA00023125"/>
    </source>
</evidence>
<dbReference type="InterPro" id="IPR000838">
    <property type="entry name" value="RNA_pol_sigma70_ECF_CS"/>
</dbReference>
<dbReference type="PANTHER" id="PTHR43133">
    <property type="entry name" value="RNA POLYMERASE ECF-TYPE SIGMA FACTO"/>
    <property type="match status" value="1"/>
</dbReference>
<dbReference type="SUPFAM" id="SSF88946">
    <property type="entry name" value="Sigma2 domain of RNA polymerase sigma factors"/>
    <property type="match status" value="1"/>
</dbReference>
<dbReference type="InterPro" id="IPR007627">
    <property type="entry name" value="RNA_pol_sigma70_r2"/>
</dbReference>
<dbReference type="OrthoDB" id="2960956at2"/>
<keyword evidence="10" id="KW-1185">Reference proteome</keyword>
<evidence type="ECO:0000256" key="1">
    <source>
        <dbReference type="ARBA" id="ARBA00010641"/>
    </source>
</evidence>
<dbReference type="GO" id="GO:0006352">
    <property type="term" value="P:DNA-templated transcription initiation"/>
    <property type="evidence" value="ECO:0007669"/>
    <property type="project" value="InterPro"/>
</dbReference>
<evidence type="ECO:0000256" key="6">
    <source>
        <dbReference type="RuleBase" id="RU000716"/>
    </source>
</evidence>